<keyword evidence="2 4" id="KW-0808">Transferase</keyword>
<dbReference type="InParanoid" id="A0A1Z5RDY7"/>
<dbReference type="InterPro" id="IPR029063">
    <property type="entry name" value="SAM-dependent_MTases_sf"/>
</dbReference>
<evidence type="ECO:0000256" key="2">
    <source>
        <dbReference type="ARBA" id="ARBA00022679"/>
    </source>
</evidence>
<dbReference type="GO" id="GO:0042372">
    <property type="term" value="P:phylloquinone biosynthetic process"/>
    <property type="evidence" value="ECO:0007669"/>
    <property type="project" value="UniProtKB-UniRule"/>
</dbReference>
<dbReference type="Proteomes" id="UP000000768">
    <property type="component" value="Chromosome 6"/>
</dbReference>
<evidence type="ECO:0000313" key="5">
    <source>
        <dbReference type="EMBL" id="OQU81917.1"/>
    </source>
</evidence>
<dbReference type="PROSITE" id="PS51608">
    <property type="entry name" value="SAM_MT_UBIE"/>
    <property type="match status" value="1"/>
</dbReference>
<dbReference type="CDD" id="cd02440">
    <property type="entry name" value="AdoMet_MTases"/>
    <property type="match status" value="1"/>
</dbReference>
<dbReference type="HAMAP" id="MF_01982">
    <property type="entry name" value="MenG_phylloquinone_subfam"/>
    <property type="match status" value="1"/>
</dbReference>
<comment type="function">
    <text evidence="4">Involved in the biosynthesis of phylloquinone (vitamin K1). Methyltransferase required for the conversion of 2-phytyl-1,4-beta-naphthoquinol to phylloquinol.</text>
</comment>
<dbReference type="NCBIfam" id="TIGR01934">
    <property type="entry name" value="MenG_MenH_UbiE"/>
    <property type="match status" value="1"/>
</dbReference>
<reference evidence="5 6" key="1">
    <citation type="journal article" date="2009" name="Nature">
        <title>The Sorghum bicolor genome and the diversification of grasses.</title>
        <authorList>
            <person name="Paterson A.H."/>
            <person name="Bowers J.E."/>
            <person name="Bruggmann R."/>
            <person name="Dubchak I."/>
            <person name="Grimwood J."/>
            <person name="Gundlach H."/>
            <person name="Haberer G."/>
            <person name="Hellsten U."/>
            <person name="Mitros T."/>
            <person name="Poliakov A."/>
            <person name="Schmutz J."/>
            <person name="Spannagl M."/>
            <person name="Tang H."/>
            <person name="Wang X."/>
            <person name="Wicker T."/>
            <person name="Bharti A.K."/>
            <person name="Chapman J."/>
            <person name="Feltus F.A."/>
            <person name="Gowik U."/>
            <person name="Grigoriev I.V."/>
            <person name="Lyons E."/>
            <person name="Maher C.A."/>
            <person name="Martis M."/>
            <person name="Narechania A."/>
            <person name="Otillar R.P."/>
            <person name="Penning B.W."/>
            <person name="Salamov A.A."/>
            <person name="Wang Y."/>
            <person name="Zhang L."/>
            <person name="Carpita N.C."/>
            <person name="Freeling M."/>
            <person name="Gingle A.R."/>
            <person name="Hash C.T."/>
            <person name="Keller B."/>
            <person name="Klein P."/>
            <person name="Kresovich S."/>
            <person name="McCann M.C."/>
            <person name="Ming R."/>
            <person name="Peterson D.G."/>
            <person name="Mehboob-ur-Rahman"/>
            <person name="Ware D."/>
            <person name="Westhoff P."/>
            <person name="Mayer K.F."/>
            <person name="Messing J."/>
            <person name="Rokhsar D.S."/>
        </authorList>
    </citation>
    <scope>NUCLEOTIDE SEQUENCE [LARGE SCALE GENOMIC DNA]</scope>
    <source>
        <strain evidence="6">cv. BTx623</strain>
    </source>
</reference>
<dbReference type="STRING" id="4558.A0A1Z5RDY7"/>
<dbReference type="EC" id="2.1.1.329" evidence="4"/>
<evidence type="ECO:0000256" key="4">
    <source>
        <dbReference type="HAMAP-Rule" id="MF_03192"/>
    </source>
</evidence>
<sequence length="276" mass="30343">MVALTAGISVAAGVVFSPAGRRRGRGPDAFRCSASSAGERQALFSRIAPVYDLLNDVLSLGQHRTWKRICVSWSRVKMGDRVLDLCCGSGDLAFLLSQKVGLDGEVMAVDFSRQQLQTAADRQEQRWKLCYKNIKWIEGDALDLPFTDCYFDAVTVGYGLRNVVNKSKAMREIYRVLKPGSRASILDFNKSSSLFTASLQSWAIDNVVVPLASGYGLTEEYKYLKSSIAQYLTGEELEKLAKEAGFCAAKHYELGGGLMGNLALLCIHLSCFADPR</sequence>
<keyword evidence="3 4" id="KW-0949">S-adenosyl-L-methionine</keyword>
<dbReference type="GO" id="GO:0008168">
    <property type="term" value="F:methyltransferase activity"/>
    <property type="evidence" value="ECO:0000318"/>
    <property type="project" value="GO_Central"/>
</dbReference>
<dbReference type="GO" id="GO:0009507">
    <property type="term" value="C:chloroplast"/>
    <property type="evidence" value="ECO:0007669"/>
    <property type="project" value="UniProtKB-SubCell"/>
</dbReference>
<comment type="similarity">
    <text evidence="4">Belongs to the class I-like SAM-binding methyltransferase superfamily. MenG/UbiE family.</text>
</comment>
<dbReference type="PANTHER" id="PTHR43591">
    <property type="entry name" value="METHYLTRANSFERASE"/>
    <property type="match status" value="1"/>
</dbReference>
<keyword evidence="4" id="KW-0150">Chloroplast</keyword>
<accession>A0A1Z5RDY7</accession>
<dbReference type="GO" id="GO:0052624">
    <property type="term" value="F:2-phytyl-1,4-naphthoquinone methyltransferase activity"/>
    <property type="evidence" value="ECO:0007669"/>
    <property type="project" value="UniProtKB-UniRule"/>
</dbReference>
<dbReference type="NCBIfam" id="NF001244">
    <property type="entry name" value="PRK00216.1-5"/>
    <property type="match status" value="1"/>
</dbReference>
<dbReference type="Gramene" id="OQU81917">
    <property type="protein sequence ID" value="OQU81917"/>
    <property type="gene ID" value="SORBI_3006G140900"/>
</dbReference>
<protein>
    <recommendedName>
        <fullName evidence="4">2-phytyl-1,4-beta-naphthoquinone methyltransferase, chloroplastic</fullName>
        <ecNumber evidence="4">2.1.1.329</ecNumber>
    </recommendedName>
    <alternativeName>
        <fullName evidence="4">Demethylphylloquinone methyltransferase</fullName>
    </alternativeName>
    <alternativeName>
        <fullName evidence="4">Menaquinone biosynthesis methyltransferase ubiE-like protein</fullName>
    </alternativeName>
</protein>
<dbReference type="PANTHER" id="PTHR43591:SF24">
    <property type="entry name" value="2-METHOXY-6-POLYPRENYL-1,4-BENZOQUINOL METHYLASE, MITOCHONDRIAL"/>
    <property type="match status" value="1"/>
</dbReference>
<dbReference type="GO" id="GO:0032259">
    <property type="term" value="P:methylation"/>
    <property type="evidence" value="ECO:0007669"/>
    <property type="project" value="UniProtKB-KW"/>
</dbReference>
<name>A0A1Z5RDY7_SORBI</name>
<evidence type="ECO:0000256" key="3">
    <source>
        <dbReference type="ARBA" id="ARBA00022691"/>
    </source>
</evidence>
<keyword evidence="6" id="KW-1185">Reference proteome</keyword>
<organism evidence="5 6">
    <name type="scientific">Sorghum bicolor</name>
    <name type="common">Sorghum</name>
    <name type="synonym">Sorghum vulgare</name>
    <dbReference type="NCBI Taxonomy" id="4558"/>
    <lineage>
        <taxon>Eukaryota</taxon>
        <taxon>Viridiplantae</taxon>
        <taxon>Streptophyta</taxon>
        <taxon>Embryophyta</taxon>
        <taxon>Tracheophyta</taxon>
        <taxon>Spermatophyta</taxon>
        <taxon>Magnoliopsida</taxon>
        <taxon>Liliopsida</taxon>
        <taxon>Poales</taxon>
        <taxon>Poaceae</taxon>
        <taxon>PACMAD clade</taxon>
        <taxon>Panicoideae</taxon>
        <taxon>Andropogonodae</taxon>
        <taxon>Andropogoneae</taxon>
        <taxon>Sorghinae</taxon>
        <taxon>Sorghum</taxon>
    </lineage>
</organism>
<dbReference type="InterPro" id="IPR023576">
    <property type="entry name" value="UbiE/COQ5_MeTrFase_CS"/>
</dbReference>
<comment type="catalytic activity">
    <reaction evidence="4">
        <text>demethylphylloquinol + S-adenosyl-L-methionine = phylloquinol + S-adenosyl-L-homocysteine + H(+)</text>
        <dbReference type="Rhea" id="RHEA:40551"/>
        <dbReference type="ChEBI" id="CHEBI:15378"/>
        <dbReference type="ChEBI" id="CHEBI:28433"/>
        <dbReference type="ChEBI" id="CHEBI:57856"/>
        <dbReference type="ChEBI" id="CHEBI:59789"/>
        <dbReference type="ChEBI" id="CHEBI:87844"/>
        <dbReference type="EC" id="2.1.1.329"/>
    </reaction>
</comment>
<dbReference type="EMBL" id="CM000765">
    <property type="protein sequence ID" value="OQU81917.1"/>
    <property type="molecule type" value="Genomic_DNA"/>
</dbReference>
<dbReference type="Pfam" id="PF01209">
    <property type="entry name" value="Ubie_methyltran"/>
    <property type="match status" value="1"/>
</dbReference>
<gene>
    <name evidence="4" type="primary">MENG</name>
    <name evidence="5" type="ORF">SORBI_3006G140900</name>
</gene>
<keyword evidence="1 4" id="KW-0489">Methyltransferase</keyword>
<dbReference type="SUPFAM" id="SSF53335">
    <property type="entry name" value="S-adenosyl-L-methionine-dependent methyltransferases"/>
    <property type="match status" value="1"/>
</dbReference>
<keyword evidence="4" id="KW-0934">Plastid</keyword>
<comment type="subcellular location">
    <subcellularLocation>
        <location evidence="4">Plastid</location>
        <location evidence="4">Chloroplast</location>
    </subcellularLocation>
</comment>
<proteinExistence type="inferred from homology"/>
<dbReference type="AlphaFoldDB" id="A0A1Z5RDY7"/>
<evidence type="ECO:0000313" key="6">
    <source>
        <dbReference type="Proteomes" id="UP000000768"/>
    </source>
</evidence>
<dbReference type="Gene3D" id="3.40.50.150">
    <property type="entry name" value="Vaccinia Virus protein VP39"/>
    <property type="match status" value="1"/>
</dbReference>
<reference evidence="6" key="2">
    <citation type="journal article" date="2018" name="Plant J.">
        <title>The Sorghum bicolor reference genome: improved assembly, gene annotations, a transcriptome atlas, and signatures of genome organization.</title>
        <authorList>
            <person name="McCormick R.F."/>
            <person name="Truong S.K."/>
            <person name="Sreedasyam A."/>
            <person name="Jenkins J."/>
            <person name="Shu S."/>
            <person name="Sims D."/>
            <person name="Kennedy M."/>
            <person name="Amirebrahimi M."/>
            <person name="Weers B.D."/>
            <person name="McKinley B."/>
            <person name="Mattison A."/>
            <person name="Morishige D.T."/>
            <person name="Grimwood J."/>
            <person name="Schmutz J."/>
            <person name="Mullet J.E."/>
        </authorList>
    </citation>
    <scope>NUCLEOTIDE SEQUENCE [LARGE SCALE GENOMIC DNA]</scope>
    <source>
        <strain evidence="6">cv. BTx623</strain>
    </source>
</reference>
<evidence type="ECO:0000256" key="1">
    <source>
        <dbReference type="ARBA" id="ARBA00022603"/>
    </source>
</evidence>
<dbReference type="ExpressionAtlas" id="A0A1Z5RDY7">
    <property type="expression patterns" value="baseline and differential"/>
</dbReference>
<dbReference type="InterPro" id="IPR004033">
    <property type="entry name" value="UbiE/COQ5_MeTrFase"/>
</dbReference>
<dbReference type="InterPro" id="IPR032904">
    <property type="entry name" value="MenG"/>
</dbReference>
<dbReference type="PROSITE" id="PS01183">
    <property type="entry name" value="UBIE_1"/>
    <property type="match status" value="1"/>
</dbReference>
<dbReference type="HAMAP" id="MF_01813">
    <property type="entry name" value="MenG_UbiE_methyltr"/>
    <property type="match status" value="1"/>
</dbReference>